<feature type="compositionally biased region" description="Basic and acidic residues" evidence="1">
    <location>
        <begin position="91"/>
        <end position="107"/>
    </location>
</feature>
<dbReference type="Proteomes" id="UP001066276">
    <property type="component" value="Chromosome 7"/>
</dbReference>
<organism evidence="2 3">
    <name type="scientific">Pleurodeles waltl</name>
    <name type="common">Iberian ribbed newt</name>
    <dbReference type="NCBI Taxonomy" id="8319"/>
    <lineage>
        <taxon>Eukaryota</taxon>
        <taxon>Metazoa</taxon>
        <taxon>Chordata</taxon>
        <taxon>Craniata</taxon>
        <taxon>Vertebrata</taxon>
        <taxon>Euteleostomi</taxon>
        <taxon>Amphibia</taxon>
        <taxon>Batrachia</taxon>
        <taxon>Caudata</taxon>
        <taxon>Salamandroidea</taxon>
        <taxon>Salamandridae</taxon>
        <taxon>Pleurodelinae</taxon>
        <taxon>Pleurodeles</taxon>
    </lineage>
</organism>
<evidence type="ECO:0000256" key="1">
    <source>
        <dbReference type="SAM" id="MobiDB-lite"/>
    </source>
</evidence>
<feature type="compositionally biased region" description="Low complexity" evidence="1">
    <location>
        <begin position="110"/>
        <end position="123"/>
    </location>
</feature>
<dbReference type="AlphaFoldDB" id="A0AAV7PQC8"/>
<dbReference type="EMBL" id="JANPWB010000011">
    <property type="protein sequence ID" value="KAJ1129596.1"/>
    <property type="molecule type" value="Genomic_DNA"/>
</dbReference>
<feature type="region of interest" description="Disordered" evidence="1">
    <location>
        <begin position="35"/>
        <end position="123"/>
    </location>
</feature>
<name>A0AAV7PQC8_PLEWA</name>
<sequence length="123" mass="13379">MDGCGARCIYSSPFSQHCTAAHGSPAAWGAATYISVPGDPTNSNDRNGERGAPRRPRRQSPDTGATRPVRLASTKEDITRQNRRGQRRMKARMDRDVPAVPDLEQRMQEQSSALQQAAALSSA</sequence>
<comment type="caution">
    <text evidence="2">The sequence shown here is derived from an EMBL/GenBank/DDBJ whole genome shotgun (WGS) entry which is preliminary data.</text>
</comment>
<evidence type="ECO:0000313" key="2">
    <source>
        <dbReference type="EMBL" id="KAJ1129596.1"/>
    </source>
</evidence>
<reference evidence="2" key="1">
    <citation type="journal article" date="2022" name="bioRxiv">
        <title>Sequencing and chromosome-scale assembly of the giantPleurodeles waltlgenome.</title>
        <authorList>
            <person name="Brown T."/>
            <person name="Elewa A."/>
            <person name="Iarovenko S."/>
            <person name="Subramanian E."/>
            <person name="Araus A.J."/>
            <person name="Petzold A."/>
            <person name="Susuki M."/>
            <person name="Suzuki K.-i.T."/>
            <person name="Hayashi T."/>
            <person name="Toyoda A."/>
            <person name="Oliveira C."/>
            <person name="Osipova E."/>
            <person name="Leigh N.D."/>
            <person name="Simon A."/>
            <person name="Yun M.H."/>
        </authorList>
    </citation>
    <scope>NUCLEOTIDE SEQUENCE</scope>
    <source>
        <strain evidence="2">20211129_DDA</strain>
        <tissue evidence="2">Liver</tissue>
    </source>
</reference>
<accession>A0AAV7PQC8</accession>
<protein>
    <submittedName>
        <fullName evidence="2">Uncharacterized protein</fullName>
    </submittedName>
</protein>
<keyword evidence="3" id="KW-1185">Reference proteome</keyword>
<gene>
    <name evidence="2" type="ORF">NDU88_007963</name>
</gene>
<proteinExistence type="predicted"/>
<feature type="compositionally biased region" description="Basic residues" evidence="1">
    <location>
        <begin position="81"/>
        <end position="90"/>
    </location>
</feature>
<evidence type="ECO:0000313" key="3">
    <source>
        <dbReference type="Proteomes" id="UP001066276"/>
    </source>
</evidence>